<feature type="region of interest" description="Disordered" evidence="1">
    <location>
        <begin position="101"/>
        <end position="150"/>
    </location>
</feature>
<organism evidence="2 3">
    <name type="scientific">Nesidiocoris tenuis</name>
    <dbReference type="NCBI Taxonomy" id="355587"/>
    <lineage>
        <taxon>Eukaryota</taxon>
        <taxon>Metazoa</taxon>
        <taxon>Ecdysozoa</taxon>
        <taxon>Arthropoda</taxon>
        <taxon>Hexapoda</taxon>
        <taxon>Insecta</taxon>
        <taxon>Pterygota</taxon>
        <taxon>Neoptera</taxon>
        <taxon>Paraneoptera</taxon>
        <taxon>Hemiptera</taxon>
        <taxon>Heteroptera</taxon>
        <taxon>Panheteroptera</taxon>
        <taxon>Cimicomorpha</taxon>
        <taxon>Miridae</taxon>
        <taxon>Dicyphina</taxon>
        <taxon>Nesidiocoris</taxon>
    </lineage>
</organism>
<keyword evidence="3" id="KW-1185">Reference proteome</keyword>
<evidence type="ECO:0000313" key="2">
    <source>
        <dbReference type="EMBL" id="CAA9993461.1"/>
    </source>
</evidence>
<protein>
    <submittedName>
        <fullName evidence="2">Uncharacterized protein</fullName>
    </submittedName>
</protein>
<feature type="non-terminal residue" evidence="2">
    <location>
        <position position="1"/>
    </location>
</feature>
<reference evidence="2 3" key="1">
    <citation type="submission" date="2020-02" db="EMBL/GenBank/DDBJ databases">
        <authorList>
            <person name="Ferguson B K."/>
        </authorList>
    </citation>
    <scope>NUCLEOTIDE SEQUENCE [LARGE SCALE GENOMIC DNA]</scope>
</reference>
<proteinExistence type="predicted"/>
<evidence type="ECO:0000256" key="1">
    <source>
        <dbReference type="SAM" id="MobiDB-lite"/>
    </source>
</evidence>
<dbReference type="Proteomes" id="UP000479000">
    <property type="component" value="Unassembled WGS sequence"/>
</dbReference>
<sequence>LFKILFPNPISKTLKPKTSDCHLHQEKGFTKFPNHTGEPFVDGDLEKTFTAQHKERFEFFRVGNFSPTIIRKKPTRRWDSTFSTIVAAEILQCGARKLEIDRRRDDSESQPRPNGGALSVWAPSFSRNPTLRQNDVSTGHSLHCAIGTPT</sequence>
<evidence type="ECO:0000313" key="3">
    <source>
        <dbReference type="Proteomes" id="UP000479000"/>
    </source>
</evidence>
<accession>A0A6H5FW11</accession>
<name>A0A6H5FW11_9HEMI</name>
<dbReference type="EMBL" id="CADCXU010000476">
    <property type="protein sequence ID" value="CAA9993461.1"/>
    <property type="molecule type" value="Genomic_DNA"/>
</dbReference>
<gene>
    <name evidence="2" type="ORF">NTEN_LOCUS427</name>
</gene>
<dbReference type="AlphaFoldDB" id="A0A6H5FW11"/>
<feature type="compositionally biased region" description="Polar residues" evidence="1">
    <location>
        <begin position="125"/>
        <end position="140"/>
    </location>
</feature>